<name>A0ABM5ZA22_9BURK</name>
<protein>
    <submittedName>
        <fullName evidence="1">Uncharacterized protein</fullName>
    </submittedName>
</protein>
<reference evidence="1 2" key="1">
    <citation type="submission" date="2015-11" db="EMBL/GenBank/DDBJ databases">
        <title>Exploring the genomic traits of fungus-feeding bacterial genus Collimonas.</title>
        <authorList>
            <person name="Song C."/>
            <person name="Schmidt R."/>
            <person name="de Jager V."/>
            <person name="Krzyzanowska D."/>
            <person name="Jongedijk E."/>
            <person name="Cankar K."/>
            <person name="Beekwilder J."/>
            <person name="van Veen A."/>
            <person name="de Boer W."/>
            <person name="van Veen J.A."/>
            <person name="Garbeva P."/>
        </authorList>
    </citation>
    <scope>NUCLEOTIDE SEQUENCE [LARGE SCALE GENOMIC DNA]</scope>
    <source>
        <strain evidence="1 2">Ter291</strain>
    </source>
</reference>
<evidence type="ECO:0000313" key="1">
    <source>
        <dbReference type="EMBL" id="AMP15707.1"/>
    </source>
</evidence>
<sequence>MCPPAASATIDLKPGNNEAAKLAASSAMSEYLHNHLNAVFCFGMN</sequence>
<evidence type="ECO:0000313" key="2">
    <source>
        <dbReference type="Proteomes" id="UP000074914"/>
    </source>
</evidence>
<keyword evidence="2" id="KW-1185">Reference proteome</keyword>
<accession>A0ABM5ZA22</accession>
<gene>
    <name evidence="1" type="ORF">CPter291_3473</name>
</gene>
<dbReference type="Proteomes" id="UP000074914">
    <property type="component" value="Chromosome"/>
</dbReference>
<proteinExistence type="predicted"/>
<dbReference type="EMBL" id="CP013236">
    <property type="protein sequence ID" value="AMP15707.1"/>
    <property type="molecule type" value="Genomic_DNA"/>
</dbReference>
<organism evidence="1 2">
    <name type="scientific">Collimonas pratensis</name>
    <dbReference type="NCBI Taxonomy" id="279113"/>
    <lineage>
        <taxon>Bacteria</taxon>
        <taxon>Pseudomonadati</taxon>
        <taxon>Pseudomonadota</taxon>
        <taxon>Betaproteobacteria</taxon>
        <taxon>Burkholderiales</taxon>
        <taxon>Oxalobacteraceae</taxon>
        <taxon>Collimonas</taxon>
    </lineage>
</organism>